<protein>
    <recommendedName>
        <fullName evidence="6">G-protein coupled receptors family 1 profile domain-containing protein</fullName>
    </recommendedName>
</protein>
<feature type="transmembrane region" description="Helical" evidence="5">
    <location>
        <begin position="78"/>
        <end position="96"/>
    </location>
</feature>
<sequence>MEIVTLTFIIIGASASLFSSILVIIEICLVKYKDMANILIMALVIIDVLMSLSIYGIIEPVSVLICEISMWICYFIRDFHKIMVLFIARSLYTIIVRSKQITFTFIKLFFFIGFGIDLLKTLFFALASQVFINHGVCASKFYNSYLNIVFLFADEILPSTIILFIIAYYYYKIRISLMKEALESDIKILNKRIFAKRLIGFGIVFSILIIPVLIITLIQLFGLSLSFDRLLSISLMVYAWYPFCNSLVYGFTKSFKKNIFSICIKTPDFENKEDYLYVLRQANIIRPRFYLDLIGESEHGDIN</sequence>
<feature type="transmembrane region" description="Helical" evidence="5">
    <location>
        <begin position="36"/>
        <end position="58"/>
    </location>
</feature>
<comment type="subcellular location">
    <subcellularLocation>
        <location evidence="1">Membrane</location>
    </subcellularLocation>
</comment>
<evidence type="ECO:0000256" key="3">
    <source>
        <dbReference type="ARBA" id="ARBA00022989"/>
    </source>
</evidence>
<proteinExistence type="predicted"/>
<evidence type="ECO:0000256" key="1">
    <source>
        <dbReference type="ARBA" id="ARBA00004370"/>
    </source>
</evidence>
<dbReference type="AlphaFoldDB" id="A0A1R2BXH9"/>
<organism evidence="7 8">
    <name type="scientific">Stentor coeruleus</name>
    <dbReference type="NCBI Taxonomy" id="5963"/>
    <lineage>
        <taxon>Eukaryota</taxon>
        <taxon>Sar</taxon>
        <taxon>Alveolata</taxon>
        <taxon>Ciliophora</taxon>
        <taxon>Postciliodesmatophora</taxon>
        <taxon>Heterotrichea</taxon>
        <taxon>Heterotrichida</taxon>
        <taxon>Stentoridae</taxon>
        <taxon>Stentor</taxon>
    </lineage>
</organism>
<evidence type="ECO:0000313" key="7">
    <source>
        <dbReference type="EMBL" id="OMJ81466.1"/>
    </source>
</evidence>
<evidence type="ECO:0000259" key="6">
    <source>
        <dbReference type="PROSITE" id="PS50262"/>
    </source>
</evidence>
<feature type="transmembrane region" description="Helical" evidence="5">
    <location>
        <begin position="6"/>
        <end position="29"/>
    </location>
</feature>
<reference evidence="7 8" key="1">
    <citation type="submission" date="2016-11" db="EMBL/GenBank/DDBJ databases">
        <title>The macronuclear genome of Stentor coeruleus: a giant cell with tiny introns.</title>
        <authorList>
            <person name="Slabodnick M."/>
            <person name="Ruby J.G."/>
            <person name="Reiff S.B."/>
            <person name="Swart E.C."/>
            <person name="Gosai S."/>
            <person name="Prabakaran S."/>
            <person name="Witkowska E."/>
            <person name="Larue G.E."/>
            <person name="Fisher S."/>
            <person name="Freeman R.M."/>
            <person name="Gunawardena J."/>
            <person name="Chu W."/>
            <person name="Stover N.A."/>
            <person name="Gregory B.D."/>
            <person name="Nowacki M."/>
            <person name="Derisi J."/>
            <person name="Roy S.W."/>
            <person name="Marshall W.F."/>
            <person name="Sood P."/>
        </authorList>
    </citation>
    <scope>NUCLEOTIDE SEQUENCE [LARGE SCALE GENOMIC DNA]</scope>
    <source>
        <strain evidence="7">WM001</strain>
    </source>
</reference>
<feature type="transmembrane region" description="Helical" evidence="5">
    <location>
        <begin position="230"/>
        <end position="251"/>
    </location>
</feature>
<evidence type="ECO:0000256" key="2">
    <source>
        <dbReference type="ARBA" id="ARBA00022692"/>
    </source>
</evidence>
<evidence type="ECO:0000256" key="4">
    <source>
        <dbReference type="ARBA" id="ARBA00023136"/>
    </source>
</evidence>
<dbReference type="SUPFAM" id="SSF81321">
    <property type="entry name" value="Family A G protein-coupled receptor-like"/>
    <property type="match status" value="1"/>
</dbReference>
<dbReference type="PROSITE" id="PS50262">
    <property type="entry name" value="G_PROTEIN_RECEP_F1_2"/>
    <property type="match status" value="1"/>
</dbReference>
<dbReference type="InterPro" id="IPR017452">
    <property type="entry name" value="GPCR_Rhodpsn_7TM"/>
</dbReference>
<dbReference type="Proteomes" id="UP000187209">
    <property type="component" value="Unassembled WGS sequence"/>
</dbReference>
<keyword evidence="4 5" id="KW-0472">Membrane</keyword>
<evidence type="ECO:0000313" key="8">
    <source>
        <dbReference type="Proteomes" id="UP000187209"/>
    </source>
</evidence>
<evidence type="ECO:0000256" key="5">
    <source>
        <dbReference type="SAM" id="Phobius"/>
    </source>
</evidence>
<feature type="transmembrane region" description="Helical" evidence="5">
    <location>
        <begin position="144"/>
        <end position="171"/>
    </location>
</feature>
<dbReference type="EMBL" id="MPUH01000380">
    <property type="protein sequence ID" value="OMJ81466.1"/>
    <property type="molecule type" value="Genomic_DNA"/>
</dbReference>
<keyword evidence="3 5" id="KW-1133">Transmembrane helix</keyword>
<keyword evidence="8" id="KW-1185">Reference proteome</keyword>
<keyword evidence="2 5" id="KW-0812">Transmembrane</keyword>
<feature type="transmembrane region" description="Helical" evidence="5">
    <location>
        <begin position="108"/>
        <end position="132"/>
    </location>
</feature>
<dbReference type="Gene3D" id="1.20.1070.10">
    <property type="entry name" value="Rhodopsin 7-helix transmembrane proteins"/>
    <property type="match status" value="1"/>
</dbReference>
<feature type="transmembrane region" description="Helical" evidence="5">
    <location>
        <begin position="198"/>
        <end position="218"/>
    </location>
</feature>
<accession>A0A1R2BXH9</accession>
<feature type="domain" description="G-protein coupled receptors family 1 profile" evidence="6">
    <location>
        <begin position="19"/>
        <end position="249"/>
    </location>
</feature>
<comment type="caution">
    <text evidence="7">The sequence shown here is derived from an EMBL/GenBank/DDBJ whole genome shotgun (WGS) entry which is preliminary data.</text>
</comment>
<name>A0A1R2BXH9_9CILI</name>
<gene>
    <name evidence="7" type="ORF">SteCoe_18084</name>
</gene>
<dbReference type="GO" id="GO:0016020">
    <property type="term" value="C:membrane"/>
    <property type="evidence" value="ECO:0007669"/>
    <property type="project" value="UniProtKB-SubCell"/>
</dbReference>